<dbReference type="PANTHER" id="PTHR47274:SF9">
    <property type="entry name" value="GENOME ASSEMBLY, CHROMOSOME: A05"/>
    <property type="match status" value="1"/>
</dbReference>
<evidence type="ECO:0000259" key="3">
    <source>
        <dbReference type="PROSITE" id="PS50097"/>
    </source>
</evidence>
<dbReference type="SUPFAM" id="SSF54695">
    <property type="entry name" value="POZ domain"/>
    <property type="match status" value="2"/>
</dbReference>
<dbReference type="CDD" id="cd18186">
    <property type="entry name" value="BTB_POZ_ZBTB_KLHL-like"/>
    <property type="match status" value="1"/>
</dbReference>
<evidence type="ECO:0000313" key="5">
    <source>
        <dbReference type="Proteomes" id="UP000824890"/>
    </source>
</evidence>
<name>A0ABQ8D5H8_BRANA</name>
<dbReference type="Proteomes" id="UP000824890">
    <property type="component" value="Unassembled WGS sequence"/>
</dbReference>
<dbReference type="PROSITE" id="PS50097">
    <property type="entry name" value="BTB"/>
    <property type="match status" value="2"/>
</dbReference>
<sequence length="364" mass="41112">MATDVSSSGFAKILKQKWHTDLLLKAGDSNGFAAISAHKLVNAARSEVFKKMLESKATKASSDQTLFFSEMRHEELETLVKFMYNDHGLVSSSKLKKHVRSLYLAAQRYEIPHLRDLCRNELISSLSSSNALDELSQVPLDKPLTDAVLSFIARNINTFLDSSMTTENNLEIFLGGFAKVFNEQWQVDVRLKAGDSNENAAISAHKLVLAARSEVFKKMLESDKFKGTADQIETVTLPELKQEELEALVGFIYNNRSVLSEKEKIHAQTLFVAADKYDIPHLRDLCRKELISSLKLANVINILELSLIPFDEALNDAAVMFVVRNLLAICDTVEFKLFVVTNPDLTVDIMKSSKSRRWKHYYIF</sequence>
<keyword evidence="5" id="KW-1185">Reference proteome</keyword>
<dbReference type="PANTHER" id="PTHR47274">
    <property type="entry name" value="BTB/POZ DOMAIN CONTAINING PROTEIN, EXPRESSED-RELATED"/>
    <property type="match status" value="1"/>
</dbReference>
<proteinExistence type="predicted"/>
<dbReference type="EMBL" id="JAGKQM010000005">
    <property type="protein sequence ID" value="KAH0924624.1"/>
    <property type="molecule type" value="Genomic_DNA"/>
</dbReference>
<dbReference type="Pfam" id="PF00651">
    <property type="entry name" value="BTB"/>
    <property type="match status" value="2"/>
</dbReference>
<evidence type="ECO:0000256" key="2">
    <source>
        <dbReference type="ARBA" id="ARBA00004906"/>
    </source>
</evidence>
<dbReference type="SMART" id="SM00225">
    <property type="entry name" value="BTB"/>
    <property type="match status" value="2"/>
</dbReference>
<evidence type="ECO:0000256" key="1">
    <source>
        <dbReference type="ARBA" id="ARBA00002668"/>
    </source>
</evidence>
<dbReference type="InterPro" id="IPR000210">
    <property type="entry name" value="BTB/POZ_dom"/>
</dbReference>
<feature type="domain" description="BTB" evidence="3">
    <location>
        <begin position="20"/>
        <end position="92"/>
    </location>
</feature>
<organism evidence="4 5">
    <name type="scientific">Brassica napus</name>
    <name type="common">Rape</name>
    <dbReference type="NCBI Taxonomy" id="3708"/>
    <lineage>
        <taxon>Eukaryota</taxon>
        <taxon>Viridiplantae</taxon>
        <taxon>Streptophyta</taxon>
        <taxon>Embryophyta</taxon>
        <taxon>Tracheophyta</taxon>
        <taxon>Spermatophyta</taxon>
        <taxon>Magnoliopsida</taxon>
        <taxon>eudicotyledons</taxon>
        <taxon>Gunneridae</taxon>
        <taxon>Pentapetalae</taxon>
        <taxon>rosids</taxon>
        <taxon>malvids</taxon>
        <taxon>Brassicales</taxon>
        <taxon>Brassicaceae</taxon>
        <taxon>Brassiceae</taxon>
        <taxon>Brassica</taxon>
    </lineage>
</organism>
<dbReference type="InterPro" id="IPR044784">
    <property type="entry name" value="At1g01640-like"/>
</dbReference>
<protein>
    <recommendedName>
        <fullName evidence="3">BTB domain-containing protein</fullName>
    </recommendedName>
</protein>
<evidence type="ECO:0000313" key="4">
    <source>
        <dbReference type="EMBL" id="KAH0924624.1"/>
    </source>
</evidence>
<comment type="caution">
    <text evidence="4">The sequence shown here is derived from an EMBL/GenBank/DDBJ whole genome shotgun (WGS) entry which is preliminary data.</text>
</comment>
<comment type="pathway">
    <text evidence="2">Protein modification; protein ubiquitination.</text>
</comment>
<feature type="domain" description="BTB" evidence="3">
    <location>
        <begin position="187"/>
        <end position="261"/>
    </location>
</feature>
<accession>A0ABQ8D5H8</accession>
<comment type="function">
    <text evidence="1">May act as a substrate-specific adapter of an E3 ubiquitin-protein ligase complex (CUL3-RBX1-BTB) which mediates the ubiquitination and subsequent proteasomal degradation of target proteins.</text>
</comment>
<dbReference type="Gene3D" id="3.30.710.10">
    <property type="entry name" value="Potassium Channel Kv1.1, Chain A"/>
    <property type="match status" value="2"/>
</dbReference>
<gene>
    <name evidence="4" type="ORF">HID58_016880</name>
</gene>
<dbReference type="InterPro" id="IPR011333">
    <property type="entry name" value="SKP1/BTB/POZ_sf"/>
</dbReference>
<reference evidence="4 5" key="1">
    <citation type="submission" date="2021-05" db="EMBL/GenBank/DDBJ databases">
        <title>Genome Assembly of Synthetic Allotetraploid Brassica napus Reveals Homoeologous Exchanges between Subgenomes.</title>
        <authorList>
            <person name="Davis J.T."/>
        </authorList>
    </citation>
    <scope>NUCLEOTIDE SEQUENCE [LARGE SCALE GENOMIC DNA]</scope>
    <source>
        <strain evidence="5">cv. Da-Ae</strain>
        <tissue evidence="4">Seedling</tissue>
    </source>
</reference>